<evidence type="ECO:0000256" key="1">
    <source>
        <dbReference type="ARBA" id="ARBA00004141"/>
    </source>
</evidence>
<comment type="function">
    <text evidence="8">Component of the cytochrome c oxidase, the last enzyme in the mitochondrial electron transport chain which drives oxidative phosphorylation. The respiratory chain contains 3 multisubunit complexes succinate dehydrogenase (complex II, CII), ubiquinol-cytochrome c oxidoreductase (cytochrome b-c1 complex, complex III, CIII) and cytochrome c oxidase (complex IV, CIV), that cooperate to transfer electrons derived from NADH and succinate to molecular oxygen, creating an electrochemical gradient over the inner membrane that drives transmembrane transport and the ATP synthase. Cytochrome c oxidase is the component of the respiratory chain that catalyzes the reduction of oxygen to water. Electrons originating from reduced cytochrome c in the intermembrane space (IMS) are transferred via the dinuclear copper A center (CU(A)) of subunit 2 and heme A of subunit 1 to the active site in subunit 1, a binuclear center (BNC) formed by heme A3 and copper B (CU(B)). The BNC reduces molecular oxygen to 2 water molecules using 4 electrons from cytochrome c in the IMS and 4 protons from the mitochondrial matrix.</text>
</comment>
<evidence type="ECO:0000256" key="4">
    <source>
        <dbReference type="ARBA" id="ARBA00022692"/>
    </source>
</evidence>
<dbReference type="InterPro" id="IPR035973">
    <property type="entry name" value="Cyt_c_oxidase_su3-like_sf"/>
</dbReference>
<dbReference type="InterPro" id="IPR013833">
    <property type="entry name" value="Cyt_c_oxidase_su3_a-hlx"/>
</dbReference>
<dbReference type="GO" id="GO:0005739">
    <property type="term" value="C:mitochondrion"/>
    <property type="evidence" value="ECO:0007669"/>
    <property type="project" value="TreeGrafter"/>
</dbReference>
<evidence type="ECO:0000259" key="10">
    <source>
        <dbReference type="PROSITE" id="PS50253"/>
    </source>
</evidence>
<dbReference type="Gene3D" id="1.10.287.70">
    <property type="match status" value="1"/>
</dbReference>
<evidence type="ECO:0000256" key="9">
    <source>
        <dbReference type="SAM" id="Phobius"/>
    </source>
</evidence>
<evidence type="ECO:0000256" key="8">
    <source>
        <dbReference type="RuleBase" id="RU003375"/>
    </source>
</evidence>
<evidence type="ECO:0000256" key="5">
    <source>
        <dbReference type="ARBA" id="ARBA00022967"/>
    </source>
</evidence>
<dbReference type="GO" id="GO:0004129">
    <property type="term" value="F:cytochrome-c oxidase activity"/>
    <property type="evidence" value="ECO:0007669"/>
    <property type="project" value="InterPro"/>
</dbReference>
<proteinExistence type="inferred from homology"/>
<reference evidence="11" key="1">
    <citation type="submission" date="2017-06" db="EMBL/GenBank/DDBJ databases">
        <title>Characterization of the comom cockle, Cerastoderma edule (Linnaeus, 1758), mitochondrial DNA.</title>
        <authorList>
            <person name="Quinteiro J."/>
            <person name="Rey-Mendez M."/>
        </authorList>
    </citation>
    <scope>NUCLEOTIDE SEQUENCE</scope>
    <source>
        <strain evidence="11">Cedu.11.16.N01.022</strain>
        <tissue evidence="11">Anterior aductor muscle</tissue>
    </source>
</reference>
<feature type="transmembrane region" description="Helical" evidence="9">
    <location>
        <begin position="90"/>
        <end position="112"/>
    </location>
</feature>
<name>A0A343F4F3_CERED</name>
<evidence type="ECO:0000313" key="11">
    <source>
        <dbReference type="EMBL" id="ASQ40451.1"/>
    </source>
</evidence>
<feature type="transmembrane region" description="Helical" evidence="9">
    <location>
        <begin position="202"/>
        <end position="235"/>
    </location>
</feature>
<gene>
    <name evidence="11" type="primary">COX3</name>
</gene>
<protein>
    <recommendedName>
        <fullName evidence="3 8">Cytochrome c oxidase subunit 3</fullName>
    </recommendedName>
</protein>
<keyword evidence="8 11" id="KW-0496">Mitochondrion</keyword>
<comment type="subcellular location">
    <subcellularLocation>
        <location evidence="1">Membrane</location>
        <topology evidence="1">Multi-pass membrane protein</topology>
    </subcellularLocation>
</comment>
<keyword evidence="5" id="KW-1278">Translocase</keyword>
<dbReference type="GO" id="GO:0016020">
    <property type="term" value="C:membrane"/>
    <property type="evidence" value="ECO:0007669"/>
    <property type="project" value="UniProtKB-SubCell"/>
</dbReference>
<dbReference type="Pfam" id="PF00510">
    <property type="entry name" value="COX3"/>
    <property type="match status" value="1"/>
</dbReference>
<dbReference type="InterPro" id="IPR033945">
    <property type="entry name" value="Cyt_c_oxase_su3_dom"/>
</dbReference>
<comment type="similarity">
    <text evidence="2 8">Belongs to the cytochrome c oxidase subunit 3 family.</text>
</comment>
<evidence type="ECO:0000256" key="7">
    <source>
        <dbReference type="ARBA" id="ARBA00023136"/>
    </source>
</evidence>
<dbReference type="AlphaFoldDB" id="A0A343F4F3"/>
<organism evidence="11">
    <name type="scientific">Cerastoderma edule</name>
    <name type="common">Common cockle</name>
    <name type="synonym">Cardium edule</name>
    <dbReference type="NCBI Taxonomy" id="55710"/>
    <lineage>
        <taxon>Eukaryota</taxon>
        <taxon>Metazoa</taxon>
        <taxon>Spiralia</taxon>
        <taxon>Lophotrochozoa</taxon>
        <taxon>Mollusca</taxon>
        <taxon>Bivalvia</taxon>
        <taxon>Autobranchia</taxon>
        <taxon>Heteroconchia</taxon>
        <taxon>Euheterodonta</taxon>
        <taxon>Imparidentia</taxon>
        <taxon>Neoheterodontei</taxon>
        <taxon>Cardiida</taxon>
        <taxon>Cardioidea</taxon>
        <taxon>Cardiidae</taxon>
        <taxon>Lymnocardiinae</taxon>
        <taxon>Cerastoderma</taxon>
    </lineage>
</organism>
<evidence type="ECO:0000256" key="3">
    <source>
        <dbReference type="ARBA" id="ARBA00015944"/>
    </source>
</evidence>
<feature type="transmembrane region" description="Helical" evidence="9">
    <location>
        <begin position="172"/>
        <end position="190"/>
    </location>
</feature>
<dbReference type="EMBL" id="MF374632">
    <property type="protein sequence ID" value="ASQ40451.1"/>
    <property type="molecule type" value="Genomic_DNA"/>
</dbReference>
<dbReference type="CTD" id="4514"/>
<feature type="transmembrane region" description="Helical" evidence="9">
    <location>
        <begin position="256"/>
        <end position="275"/>
    </location>
</feature>
<dbReference type="PANTHER" id="PTHR11403">
    <property type="entry name" value="CYTOCHROME C OXIDASE SUBUNIT III"/>
    <property type="match status" value="1"/>
</dbReference>
<keyword evidence="6 9" id="KW-1133">Transmembrane helix</keyword>
<dbReference type="RefSeq" id="YP_009420872.1">
    <property type="nucleotide sequence ID" value="NC_035728.1"/>
</dbReference>
<dbReference type="PANTHER" id="PTHR11403:SF7">
    <property type="entry name" value="CYTOCHROME C OXIDASE SUBUNIT 3"/>
    <property type="match status" value="1"/>
</dbReference>
<dbReference type="PROSITE" id="PS50253">
    <property type="entry name" value="COX3"/>
    <property type="match status" value="1"/>
</dbReference>
<dbReference type="CDD" id="cd01665">
    <property type="entry name" value="Cyt_c_Oxidase_III"/>
    <property type="match status" value="1"/>
</dbReference>
<evidence type="ECO:0000256" key="6">
    <source>
        <dbReference type="ARBA" id="ARBA00022989"/>
    </source>
</evidence>
<sequence>MKRFKLALSGYPILPASSMPIEVSMCAIWIAWWLVKFMHSKPGSYSKFMVLFGLLYLLYTMFSWFITLIMEGRMGLQSRMVVRGFKVGMALFILSEAGFFLSFFWAFAHACWGMTSMNLRFPPLGIKCLSPWGIPAVNTAILVGSGLTVTFAHRAAKSNAYKWTSNNHELTFGLLVTVILGAVFLGLQAYEYWWLPYSMNDGVFGSCFFIMTGFHGLHVVVGTVWLAVCCVRAALGHFQLRYRHVGMQLAIWYRHFVDVVWLLLYGFVYVSGSVWY</sequence>
<dbReference type="Gene3D" id="1.20.120.80">
    <property type="entry name" value="Cytochrome c oxidase, subunit III, four-helix bundle"/>
    <property type="match status" value="1"/>
</dbReference>
<dbReference type="InterPro" id="IPR024791">
    <property type="entry name" value="Cyt_c/ubiquinol_Oxase_su3"/>
</dbReference>
<dbReference type="InterPro" id="IPR000298">
    <property type="entry name" value="Cyt_c_oxidase-like_su3"/>
</dbReference>
<feature type="domain" description="Heme-copper oxidase subunit III family profile" evidence="10">
    <location>
        <begin position="7"/>
        <end position="273"/>
    </location>
</feature>
<feature type="transmembrane region" description="Helical" evidence="9">
    <location>
        <begin position="47"/>
        <end position="69"/>
    </location>
</feature>
<feature type="transmembrane region" description="Helical" evidence="9">
    <location>
        <begin position="132"/>
        <end position="152"/>
    </location>
</feature>
<geneLocation type="mitochondrion" evidence="11"/>
<dbReference type="GO" id="GO:0006123">
    <property type="term" value="P:mitochondrial electron transport, cytochrome c to oxygen"/>
    <property type="evidence" value="ECO:0007669"/>
    <property type="project" value="TreeGrafter"/>
</dbReference>
<dbReference type="SUPFAM" id="SSF81452">
    <property type="entry name" value="Cytochrome c oxidase subunit III-like"/>
    <property type="match status" value="1"/>
</dbReference>
<feature type="transmembrane region" description="Helical" evidence="9">
    <location>
        <begin position="12"/>
        <end position="35"/>
    </location>
</feature>
<dbReference type="GeneID" id="33910937"/>
<keyword evidence="4 8" id="KW-0812">Transmembrane</keyword>
<accession>A0A343F4F3</accession>
<keyword evidence="7 9" id="KW-0472">Membrane</keyword>
<evidence type="ECO:0000256" key="2">
    <source>
        <dbReference type="ARBA" id="ARBA00010581"/>
    </source>
</evidence>